<dbReference type="Proteomes" id="UP000075515">
    <property type="component" value="Unassembled WGS sequence"/>
</dbReference>
<evidence type="ECO:0000313" key="1">
    <source>
        <dbReference type="EMBL" id="KYF82440.1"/>
    </source>
</evidence>
<protein>
    <submittedName>
        <fullName evidence="1">Uncharacterized protein</fullName>
    </submittedName>
</protein>
<gene>
    <name evidence="1" type="ORF">BE18_19245</name>
</gene>
<dbReference type="AlphaFoldDB" id="A0A150RQM6"/>
<name>A0A150RQM6_SORCE</name>
<sequence length="174" mass="17715">MNIARKHVSAREDRTRRSRCHAIAVLCLALSLQAIVVLGAGCALTSDGEIGSAQGAGTSLCPPLSDAPIDAAPYDDTIFGTVPAYRAPIAGDEEGPHGAPSVTPPATAHAAVNWPFHTLAPADGLGKTPGTFAVGDSDGAATYSIPIQVVPGRAGMQPELAIQYYADLGAADRS</sequence>
<evidence type="ECO:0000313" key="2">
    <source>
        <dbReference type="Proteomes" id="UP000075515"/>
    </source>
</evidence>
<dbReference type="EMBL" id="JEMC01003270">
    <property type="protein sequence ID" value="KYF82440.1"/>
    <property type="molecule type" value="Genomic_DNA"/>
</dbReference>
<proteinExistence type="predicted"/>
<comment type="caution">
    <text evidence="1">The sequence shown here is derived from an EMBL/GenBank/DDBJ whole genome shotgun (WGS) entry which is preliminary data.</text>
</comment>
<organism evidence="1 2">
    <name type="scientific">Sorangium cellulosum</name>
    <name type="common">Polyangium cellulosum</name>
    <dbReference type="NCBI Taxonomy" id="56"/>
    <lineage>
        <taxon>Bacteria</taxon>
        <taxon>Pseudomonadati</taxon>
        <taxon>Myxococcota</taxon>
        <taxon>Polyangia</taxon>
        <taxon>Polyangiales</taxon>
        <taxon>Polyangiaceae</taxon>
        <taxon>Sorangium</taxon>
    </lineage>
</organism>
<reference evidence="1 2" key="1">
    <citation type="submission" date="2014-02" db="EMBL/GenBank/DDBJ databases">
        <title>The small core and large imbalanced accessory genome model reveals a collaborative survival strategy of Sorangium cellulosum strains in nature.</title>
        <authorList>
            <person name="Han K."/>
            <person name="Peng R."/>
            <person name="Blom J."/>
            <person name="Li Y.-Z."/>
        </authorList>
    </citation>
    <scope>NUCLEOTIDE SEQUENCE [LARGE SCALE GENOMIC DNA]</scope>
    <source>
        <strain evidence="1 2">So0149</strain>
    </source>
</reference>
<accession>A0A150RQM6</accession>